<comment type="similarity">
    <text evidence="5">Belongs to the G-protein coupled receptor 1 family.</text>
</comment>
<feature type="transmembrane region" description="Helical" evidence="6">
    <location>
        <begin position="20"/>
        <end position="40"/>
    </location>
</feature>
<evidence type="ECO:0000256" key="6">
    <source>
        <dbReference type="SAM" id="Phobius"/>
    </source>
</evidence>
<dbReference type="EMBL" id="WUAV01000006">
    <property type="protein sequence ID" value="KAF1747508.1"/>
    <property type="molecule type" value="Genomic_DNA"/>
</dbReference>
<dbReference type="AlphaFoldDB" id="A0A6A5FXW1"/>
<evidence type="ECO:0000313" key="8">
    <source>
        <dbReference type="EMBL" id="KAF1747508.1"/>
    </source>
</evidence>
<dbReference type="Proteomes" id="UP000483820">
    <property type="component" value="Chromosome X"/>
</dbReference>
<dbReference type="InterPro" id="IPR017452">
    <property type="entry name" value="GPCR_Rhodpsn_7TM"/>
</dbReference>
<evidence type="ECO:0000256" key="4">
    <source>
        <dbReference type="ARBA" id="ARBA00023136"/>
    </source>
</evidence>
<accession>A0A6A5FXW1</accession>
<organism evidence="8 9">
    <name type="scientific">Caenorhabditis remanei</name>
    <name type="common">Caenorhabditis vulgaris</name>
    <dbReference type="NCBI Taxonomy" id="31234"/>
    <lineage>
        <taxon>Eukaryota</taxon>
        <taxon>Metazoa</taxon>
        <taxon>Ecdysozoa</taxon>
        <taxon>Nematoda</taxon>
        <taxon>Chromadorea</taxon>
        <taxon>Rhabditida</taxon>
        <taxon>Rhabditina</taxon>
        <taxon>Rhabditomorpha</taxon>
        <taxon>Rhabditoidea</taxon>
        <taxon>Rhabditidae</taxon>
        <taxon>Peloderinae</taxon>
        <taxon>Caenorhabditis</taxon>
    </lineage>
</organism>
<feature type="transmembrane region" description="Helical" evidence="6">
    <location>
        <begin position="88"/>
        <end position="111"/>
    </location>
</feature>
<keyword evidence="3 6" id="KW-1133">Transmembrane helix</keyword>
<reference evidence="8 9" key="1">
    <citation type="submission" date="2019-12" db="EMBL/GenBank/DDBJ databases">
        <title>Chromosome-level assembly of the Caenorhabditis remanei genome.</title>
        <authorList>
            <person name="Teterina A.A."/>
            <person name="Willis J.H."/>
            <person name="Phillips P.C."/>
        </authorList>
    </citation>
    <scope>NUCLEOTIDE SEQUENCE [LARGE SCALE GENOMIC DNA]</scope>
    <source>
        <strain evidence="8 9">PX506</strain>
        <tissue evidence="8">Whole organism</tissue>
    </source>
</reference>
<keyword evidence="5" id="KW-0807">Transducer</keyword>
<proteinExistence type="inferred from homology"/>
<comment type="subcellular location">
    <subcellularLocation>
        <location evidence="1">Membrane</location>
    </subcellularLocation>
</comment>
<evidence type="ECO:0000256" key="5">
    <source>
        <dbReference type="RuleBase" id="RU000688"/>
    </source>
</evidence>
<evidence type="ECO:0000256" key="1">
    <source>
        <dbReference type="ARBA" id="ARBA00004370"/>
    </source>
</evidence>
<dbReference type="GeneID" id="9825026"/>
<feature type="domain" description="G-protein coupled receptors family 1 profile" evidence="7">
    <location>
        <begin position="58"/>
        <end position="358"/>
    </location>
</feature>
<evidence type="ECO:0000256" key="3">
    <source>
        <dbReference type="ARBA" id="ARBA00022989"/>
    </source>
</evidence>
<dbReference type="InterPro" id="IPR000276">
    <property type="entry name" value="GPCR_Rhodpsn"/>
</dbReference>
<dbReference type="PROSITE" id="PS50262">
    <property type="entry name" value="G_PROTEIN_RECEP_F1_2"/>
    <property type="match status" value="1"/>
</dbReference>
<dbReference type="RefSeq" id="XP_053579227.1">
    <property type="nucleotide sequence ID" value="XM_053735661.1"/>
</dbReference>
<dbReference type="KEGG" id="crq:GCK72_023973"/>
<dbReference type="Gene3D" id="1.20.1070.10">
    <property type="entry name" value="Rhodopsin 7-helix transmembrane proteins"/>
    <property type="match status" value="1"/>
</dbReference>
<dbReference type="PROSITE" id="PS00237">
    <property type="entry name" value="G_PROTEIN_RECEP_F1_1"/>
    <property type="match status" value="1"/>
</dbReference>
<dbReference type="GO" id="GO:0004930">
    <property type="term" value="F:G protein-coupled receptor activity"/>
    <property type="evidence" value="ECO:0007669"/>
    <property type="project" value="UniProtKB-KW"/>
</dbReference>
<evidence type="ECO:0000259" key="7">
    <source>
        <dbReference type="PROSITE" id="PS50262"/>
    </source>
</evidence>
<feature type="transmembrane region" description="Helical" evidence="6">
    <location>
        <begin position="241"/>
        <end position="259"/>
    </location>
</feature>
<feature type="transmembrane region" description="Helical" evidence="6">
    <location>
        <begin position="295"/>
        <end position="320"/>
    </location>
</feature>
<dbReference type="Pfam" id="PF00001">
    <property type="entry name" value="7tm_1"/>
    <property type="match status" value="1"/>
</dbReference>
<evidence type="ECO:0000313" key="9">
    <source>
        <dbReference type="Proteomes" id="UP000483820"/>
    </source>
</evidence>
<keyword evidence="2 5" id="KW-0812">Transmembrane</keyword>
<dbReference type="CDD" id="cd14978">
    <property type="entry name" value="7tmA_FMRFamide_R-like"/>
    <property type="match status" value="1"/>
</dbReference>
<dbReference type="CTD" id="9825026"/>
<dbReference type="PRINTS" id="PR00237">
    <property type="entry name" value="GPCRRHODOPSN"/>
</dbReference>
<comment type="caution">
    <text evidence="8">The sequence shown here is derived from an EMBL/GenBank/DDBJ whole genome shotgun (WGS) entry which is preliminary data.</text>
</comment>
<feature type="transmembrane region" description="Helical" evidence="6">
    <location>
        <begin position="56"/>
        <end position="76"/>
    </location>
</feature>
<keyword evidence="4 6" id="KW-0472">Membrane</keyword>
<name>A0A6A5FXW1_CAERE</name>
<dbReference type="GO" id="GO:0016020">
    <property type="term" value="C:membrane"/>
    <property type="evidence" value="ECO:0007669"/>
    <property type="project" value="UniProtKB-SubCell"/>
</dbReference>
<evidence type="ECO:0000256" key="2">
    <source>
        <dbReference type="ARBA" id="ARBA00022692"/>
    </source>
</evidence>
<feature type="transmembrane region" description="Helical" evidence="6">
    <location>
        <begin position="135"/>
        <end position="156"/>
    </location>
</feature>
<sequence length="417" mass="48222">MFLILLRKIINCKHKYKYLIKAFVLFLTIVYNVGLVHFLFRTTSLDDSPEMNHVDYVAHVIVMPIVLSIGMINQCLNVCTLLHIKTSIFLYLKASAIADILSIIAFIPFLLRHAKLIDPSWQLGMFYHAHLELPLINGLISASALNIVAMTVDRYVSVCHPIKFFQNNETKPSRRRTMLIIIMIYFIALLIYFPSVFQKKLGVVSDALTNITTYTIVRNEEVEALRVFRCYIIFRETVCRWGPVLLLVILNMCVVRGLRKIDKRNWFWRQPSQNSRNESSAQRQLRSPRDDRSRISVLLFVTSATFIFCNIPASVISFFVGRVNGSLFWQIFRAIANLLQVTRDEFYFYSYLYNFYLYALCSSEYRHAFLRLFGCRSSLSPTSTGDSPTVRVSVHGKRCQAVVLLDKEPNGYPVDEV</sequence>
<keyword evidence="5" id="KW-0297">G-protein coupled receptor</keyword>
<dbReference type="PANTHER" id="PTHR47760">
    <property type="entry name" value="G-PROTEIN COUPLED RECEPTOR B0563.6-LIKE PROTEIN-RELATED"/>
    <property type="match status" value="1"/>
</dbReference>
<dbReference type="PANTHER" id="PTHR47760:SF3">
    <property type="entry name" value="G-PROTEIN COUPLED RECEPTOR AH9.1-RELATED"/>
    <property type="match status" value="1"/>
</dbReference>
<protein>
    <recommendedName>
        <fullName evidence="7">G-protein coupled receptors family 1 profile domain-containing protein</fullName>
    </recommendedName>
</protein>
<gene>
    <name evidence="8" type="ORF">GCK72_023973</name>
</gene>
<feature type="transmembrane region" description="Helical" evidence="6">
    <location>
        <begin position="177"/>
        <end position="197"/>
    </location>
</feature>
<keyword evidence="5" id="KW-0675">Receptor</keyword>
<dbReference type="InterPro" id="IPR053093">
    <property type="entry name" value="GPCR-like"/>
</dbReference>
<dbReference type="SUPFAM" id="SSF81321">
    <property type="entry name" value="Family A G protein-coupled receptor-like"/>
    <property type="match status" value="1"/>
</dbReference>